<proteinExistence type="predicted"/>
<organism evidence="2 3">
    <name type="scientific">Rhizopogon vinicolor AM-OR11-026</name>
    <dbReference type="NCBI Taxonomy" id="1314800"/>
    <lineage>
        <taxon>Eukaryota</taxon>
        <taxon>Fungi</taxon>
        <taxon>Dikarya</taxon>
        <taxon>Basidiomycota</taxon>
        <taxon>Agaricomycotina</taxon>
        <taxon>Agaricomycetes</taxon>
        <taxon>Agaricomycetidae</taxon>
        <taxon>Boletales</taxon>
        <taxon>Suillineae</taxon>
        <taxon>Rhizopogonaceae</taxon>
        <taxon>Rhizopogon</taxon>
    </lineage>
</organism>
<dbReference type="InParanoid" id="A0A1B7MRY1"/>
<accession>A0A1B7MRY1</accession>
<dbReference type="Proteomes" id="UP000092154">
    <property type="component" value="Unassembled WGS sequence"/>
</dbReference>
<dbReference type="STRING" id="1314800.A0A1B7MRY1"/>
<reference evidence="2 3" key="1">
    <citation type="submission" date="2016-06" db="EMBL/GenBank/DDBJ databases">
        <title>Comparative genomics of the ectomycorrhizal sister species Rhizopogon vinicolor and Rhizopogon vesiculosus (Basidiomycota: Boletales) reveals a divergence of the mating type B locus.</title>
        <authorList>
            <consortium name="DOE Joint Genome Institute"/>
            <person name="Mujic A.B."/>
            <person name="Kuo A."/>
            <person name="Tritt A."/>
            <person name="Lipzen A."/>
            <person name="Chen C."/>
            <person name="Johnson J."/>
            <person name="Sharma A."/>
            <person name="Barry K."/>
            <person name="Grigoriev I.V."/>
            <person name="Spatafora J.W."/>
        </authorList>
    </citation>
    <scope>NUCLEOTIDE SEQUENCE [LARGE SCALE GENOMIC DNA]</scope>
    <source>
        <strain evidence="2 3">AM-OR11-026</strain>
    </source>
</reference>
<sequence>MFHGIFLATFILALFTLASASLYPTQPIQSTVYYAGETALTTWIDDGSFPLLSNMGDITIQLYTNSDTFLSTLATNVDPFVQSYNLSIPRWLVYDGSNFTLRYLTDTPYNMTIYSADFTFVVRGDSISNLPLPLGSFPSSTDGLVSSQASLATVSEAENSGPTSVVIPPLLPSNVGGFNQPSGKSKNSAAGRLDTEKLKFRLVFILWPAVLGITLAL</sequence>
<evidence type="ECO:0000313" key="2">
    <source>
        <dbReference type="EMBL" id="OAX35356.1"/>
    </source>
</evidence>
<keyword evidence="1" id="KW-0732">Signal</keyword>
<feature type="chain" id="PRO_5008597529" evidence="1">
    <location>
        <begin position="21"/>
        <end position="217"/>
    </location>
</feature>
<dbReference type="EMBL" id="KV448508">
    <property type="protein sequence ID" value="OAX35356.1"/>
    <property type="molecule type" value="Genomic_DNA"/>
</dbReference>
<name>A0A1B7MRY1_9AGAM</name>
<evidence type="ECO:0000256" key="1">
    <source>
        <dbReference type="SAM" id="SignalP"/>
    </source>
</evidence>
<dbReference type="AlphaFoldDB" id="A0A1B7MRY1"/>
<gene>
    <name evidence="2" type="ORF">K503DRAFT_773582</name>
</gene>
<keyword evidence="3" id="KW-1185">Reference proteome</keyword>
<evidence type="ECO:0000313" key="3">
    <source>
        <dbReference type="Proteomes" id="UP000092154"/>
    </source>
</evidence>
<protein>
    <submittedName>
        <fullName evidence="2">Uncharacterized protein</fullName>
    </submittedName>
</protein>
<dbReference type="OrthoDB" id="3250770at2759"/>
<feature type="signal peptide" evidence="1">
    <location>
        <begin position="1"/>
        <end position="20"/>
    </location>
</feature>